<feature type="transmembrane region" description="Helical" evidence="2">
    <location>
        <begin position="316"/>
        <end position="337"/>
    </location>
</feature>
<dbReference type="PANTHER" id="PTHR43833:SF11">
    <property type="entry name" value="VOLTAGE-GATED POTASSIUM CHANNEL KCH"/>
    <property type="match status" value="1"/>
</dbReference>
<accession>A0ABV6UV80</accession>
<sequence length="637" mass="67688">MSDETTTTAGSTPGHMIVCGGDALTHRLALDLIHLYRERVTLIIPGLDVGHGPQLAALATEDGTVTVISGRGPDETTLRAAGITEATALALTMEDDPAVTEAALLARGLNPRLRLVIRIFSNPLGQRLEHLLDRAAEHSGGSTAVLSASETATPALVSAAVTDRNQVIPINGGTFSVVEQALDEEADGTTVPLALLAPRTDDGVGSGDSPLHILLPSPEQTAAATPGTVRAVVRLRHDPNPPDEPGRGGLPRFPLGALISRRLRRAALGLGAFVAVLTVVTWLTTPRSIGLSLYDVLMDVAAAGNPADNESVIRKVLQLLSMFTGMLIMPLVLAVILENLGALRNVSGLDRPKRSMADHIVVIGLGKVGSRVVERLAAMRVPVVAVERNPEASGVARARKLGVPVVIGDISEPEIYHDARVSRSQTLMALTSNDSVNLEAVLYAREQQPDLRVVLRLFDDAFAGTVYRTLRASYPQARTRSRSVSYLAAPAFAAAMMGRQVLASIPVERQMLLVATVGVRGREALSGRTVAEAFRPGGWRVVGLQRAGRDLRWNPAPERPLADDDRVVVVATREGLGLLLRRTVAAAAVEEDEAAPAAAAHPHLPGPRFHRRPDDTGPLPRLPRAQPDAPYPGQDEQ</sequence>
<dbReference type="InterPro" id="IPR003148">
    <property type="entry name" value="RCK_N"/>
</dbReference>
<evidence type="ECO:0000256" key="1">
    <source>
        <dbReference type="SAM" id="MobiDB-lite"/>
    </source>
</evidence>
<dbReference type="Pfam" id="PF02254">
    <property type="entry name" value="TrkA_N"/>
    <property type="match status" value="2"/>
</dbReference>
<dbReference type="PROSITE" id="PS51202">
    <property type="entry name" value="RCK_C"/>
    <property type="match status" value="1"/>
</dbReference>
<proteinExistence type="predicted"/>
<dbReference type="InterPro" id="IPR006037">
    <property type="entry name" value="RCK_C"/>
</dbReference>
<evidence type="ECO:0000259" key="4">
    <source>
        <dbReference type="PROSITE" id="PS51202"/>
    </source>
</evidence>
<feature type="region of interest" description="Disordered" evidence="1">
    <location>
        <begin position="592"/>
        <end position="637"/>
    </location>
</feature>
<keyword evidence="6" id="KW-1185">Reference proteome</keyword>
<dbReference type="Proteomes" id="UP001592528">
    <property type="component" value="Unassembled WGS sequence"/>
</dbReference>
<feature type="domain" description="RCK N-terminal" evidence="3">
    <location>
        <begin position="357"/>
        <end position="473"/>
    </location>
</feature>
<dbReference type="EMBL" id="JBHEZZ010000020">
    <property type="protein sequence ID" value="MFC1405361.1"/>
    <property type="molecule type" value="Genomic_DNA"/>
</dbReference>
<reference evidence="5 6" key="1">
    <citation type="submission" date="2024-09" db="EMBL/GenBank/DDBJ databases">
        <authorList>
            <person name="Lee S.D."/>
        </authorList>
    </citation>
    <scope>NUCLEOTIDE SEQUENCE [LARGE SCALE GENOMIC DNA]</scope>
    <source>
        <strain evidence="5 6">N1-5</strain>
    </source>
</reference>
<feature type="transmembrane region" description="Helical" evidence="2">
    <location>
        <begin position="266"/>
        <end position="285"/>
    </location>
</feature>
<name>A0ABV6UV80_9ACTN</name>
<comment type="caution">
    <text evidence="5">The sequence shown here is derived from an EMBL/GenBank/DDBJ whole genome shotgun (WGS) entry which is preliminary data.</text>
</comment>
<keyword evidence="2" id="KW-0472">Membrane</keyword>
<keyword evidence="2" id="KW-0812">Transmembrane</keyword>
<dbReference type="Gene3D" id="3.40.50.720">
    <property type="entry name" value="NAD(P)-binding Rossmann-like Domain"/>
    <property type="match status" value="2"/>
</dbReference>
<dbReference type="SUPFAM" id="SSF116726">
    <property type="entry name" value="TrkA C-terminal domain-like"/>
    <property type="match status" value="1"/>
</dbReference>
<dbReference type="InterPro" id="IPR036291">
    <property type="entry name" value="NAD(P)-bd_dom_sf"/>
</dbReference>
<dbReference type="SUPFAM" id="SSF51735">
    <property type="entry name" value="NAD(P)-binding Rossmann-fold domains"/>
    <property type="match status" value="2"/>
</dbReference>
<dbReference type="PANTHER" id="PTHR43833">
    <property type="entry name" value="POTASSIUM CHANNEL PROTEIN 2-RELATED-RELATED"/>
    <property type="match status" value="1"/>
</dbReference>
<dbReference type="InterPro" id="IPR036721">
    <property type="entry name" value="RCK_C_sf"/>
</dbReference>
<evidence type="ECO:0000259" key="3">
    <source>
        <dbReference type="PROSITE" id="PS51201"/>
    </source>
</evidence>
<protein>
    <submittedName>
        <fullName evidence="5">NAD-binding protein</fullName>
    </submittedName>
</protein>
<dbReference type="InterPro" id="IPR050721">
    <property type="entry name" value="Trk_Ktr_HKT_K-transport"/>
</dbReference>
<feature type="domain" description="RCK C-terminal" evidence="4">
    <location>
        <begin position="500"/>
        <end position="585"/>
    </location>
</feature>
<evidence type="ECO:0000313" key="6">
    <source>
        <dbReference type="Proteomes" id="UP001592528"/>
    </source>
</evidence>
<evidence type="ECO:0000256" key="2">
    <source>
        <dbReference type="SAM" id="Phobius"/>
    </source>
</evidence>
<dbReference type="RefSeq" id="WP_232242690.1">
    <property type="nucleotide sequence ID" value="NZ_JBHEZZ010000020.1"/>
</dbReference>
<dbReference type="PROSITE" id="PS51201">
    <property type="entry name" value="RCK_N"/>
    <property type="match status" value="1"/>
</dbReference>
<keyword evidence="2" id="KW-1133">Transmembrane helix</keyword>
<gene>
    <name evidence="5" type="ORF">ACEZDJ_29165</name>
</gene>
<organism evidence="5 6">
    <name type="scientific">Streptacidiphilus cavernicola</name>
    <dbReference type="NCBI Taxonomy" id="3342716"/>
    <lineage>
        <taxon>Bacteria</taxon>
        <taxon>Bacillati</taxon>
        <taxon>Actinomycetota</taxon>
        <taxon>Actinomycetes</taxon>
        <taxon>Kitasatosporales</taxon>
        <taxon>Streptomycetaceae</taxon>
        <taxon>Streptacidiphilus</taxon>
    </lineage>
</organism>
<evidence type="ECO:0000313" key="5">
    <source>
        <dbReference type="EMBL" id="MFC1405361.1"/>
    </source>
</evidence>